<evidence type="ECO:0000259" key="1">
    <source>
        <dbReference type="Pfam" id="PF14280"/>
    </source>
</evidence>
<name>A0A839ZFT9_9HYPH</name>
<reference evidence="2 3" key="1">
    <citation type="submission" date="2020-08" db="EMBL/GenBank/DDBJ databases">
        <title>Genomic Encyclopedia of Type Strains, Phase IV (KMG-IV): sequencing the most valuable type-strain genomes for metagenomic binning, comparative biology and taxonomic classification.</title>
        <authorList>
            <person name="Goeker M."/>
        </authorList>
    </citation>
    <scope>NUCLEOTIDE SEQUENCE [LARGE SCALE GENOMIC DNA]</scope>
    <source>
        <strain evidence="2 3">DSM 5895</strain>
    </source>
</reference>
<evidence type="ECO:0000313" key="2">
    <source>
        <dbReference type="EMBL" id="MBB3773731.1"/>
    </source>
</evidence>
<accession>A0A839ZFT9</accession>
<protein>
    <recommendedName>
        <fullName evidence="1">DUF4365 domain-containing protein</fullName>
    </recommendedName>
</protein>
<comment type="caution">
    <text evidence="2">The sequence shown here is derived from an EMBL/GenBank/DDBJ whole genome shotgun (WGS) entry which is preliminary data.</text>
</comment>
<evidence type="ECO:0000313" key="3">
    <source>
        <dbReference type="Proteomes" id="UP000533469"/>
    </source>
</evidence>
<sequence>MADAKKQSEQHIIDREGEKLLRAKLPQHWLLRDYRPDYGLDFTIETFKTGVAADGKLKTYETLGEHVFVQLKSVAEPAPASLTLYGRGNVEKAPEQLDRKDKVADVDTYRFSLETSELVTVERMGIGVPVLLVIADLANERCSFVCLNDYIDKILIPRHADYRDKASRTIHVPVRNEIGSDKGQVALRWYAKRPKLLAAFQRFTYQYSELQWAEDGNWRGLANYFARRIAAYDFWDDTEMCVPIAYDAAGLRRFIKTGHPGFFNQPAETPGGFDEAVLTAHFEKLDVFELWRQLSLLPKTYEDVWREWFLPTALGEWTSAP</sequence>
<dbReference type="InterPro" id="IPR025375">
    <property type="entry name" value="DUF4365"/>
</dbReference>
<dbReference type="Proteomes" id="UP000533469">
    <property type="component" value="Unassembled WGS sequence"/>
</dbReference>
<dbReference type="RefSeq" id="WP_183191943.1">
    <property type="nucleotide sequence ID" value="NZ_JACICD010000014.1"/>
</dbReference>
<gene>
    <name evidence="2" type="ORF">FHS55_004375</name>
</gene>
<dbReference type="EMBL" id="JACICD010000014">
    <property type="protein sequence ID" value="MBB3773731.1"/>
    <property type="molecule type" value="Genomic_DNA"/>
</dbReference>
<keyword evidence="3" id="KW-1185">Reference proteome</keyword>
<dbReference type="AlphaFoldDB" id="A0A839ZFT9"/>
<organism evidence="2 3">
    <name type="scientific">Ancylobacter tetraedralis</name>
    <dbReference type="NCBI Taxonomy" id="217068"/>
    <lineage>
        <taxon>Bacteria</taxon>
        <taxon>Pseudomonadati</taxon>
        <taxon>Pseudomonadota</taxon>
        <taxon>Alphaproteobacteria</taxon>
        <taxon>Hyphomicrobiales</taxon>
        <taxon>Xanthobacteraceae</taxon>
        <taxon>Ancylobacter</taxon>
    </lineage>
</organism>
<dbReference type="Pfam" id="PF14280">
    <property type="entry name" value="DUF4365"/>
    <property type="match status" value="1"/>
</dbReference>
<feature type="domain" description="DUF4365" evidence="1">
    <location>
        <begin position="15"/>
        <end position="181"/>
    </location>
</feature>
<proteinExistence type="predicted"/>